<organism evidence="1 2">
    <name type="scientific">Choiromyces venosus 120613-1</name>
    <dbReference type="NCBI Taxonomy" id="1336337"/>
    <lineage>
        <taxon>Eukaryota</taxon>
        <taxon>Fungi</taxon>
        <taxon>Dikarya</taxon>
        <taxon>Ascomycota</taxon>
        <taxon>Pezizomycotina</taxon>
        <taxon>Pezizomycetes</taxon>
        <taxon>Pezizales</taxon>
        <taxon>Tuberaceae</taxon>
        <taxon>Choiromyces</taxon>
    </lineage>
</organism>
<gene>
    <name evidence="1" type="ORF">L873DRAFT_1821237</name>
</gene>
<keyword evidence="2" id="KW-1185">Reference proteome</keyword>
<dbReference type="Proteomes" id="UP000276215">
    <property type="component" value="Unassembled WGS sequence"/>
</dbReference>
<dbReference type="EMBL" id="ML120528">
    <property type="protein sequence ID" value="RPA90372.1"/>
    <property type="molecule type" value="Genomic_DNA"/>
</dbReference>
<evidence type="ECO:0000313" key="2">
    <source>
        <dbReference type="Proteomes" id="UP000276215"/>
    </source>
</evidence>
<reference evidence="1 2" key="1">
    <citation type="journal article" date="2018" name="Nat. Ecol. Evol.">
        <title>Pezizomycetes genomes reveal the molecular basis of ectomycorrhizal truffle lifestyle.</title>
        <authorList>
            <person name="Murat C."/>
            <person name="Payen T."/>
            <person name="Noel B."/>
            <person name="Kuo A."/>
            <person name="Morin E."/>
            <person name="Chen J."/>
            <person name="Kohler A."/>
            <person name="Krizsan K."/>
            <person name="Balestrini R."/>
            <person name="Da Silva C."/>
            <person name="Montanini B."/>
            <person name="Hainaut M."/>
            <person name="Levati E."/>
            <person name="Barry K.W."/>
            <person name="Belfiori B."/>
            <person name="Cichocki N."/>
            <person name="Clum A."/>
            <person name="Dockter R.B."/>
            <person name="Fauchery L."/>
            <person name="Guy J."/>
            <person name="Iotti M."/>
            <person name="Le Tacon F."/>
            <person name="Lindquist E.A."/>
            <person name="Lipzen A."/>
            <person name="Malagnac F."/>
            <person name="Mello A."/>
            <person name="Molinier V."/>
            <person name="Miyauchi S."/>
            <person name="Poulain J."/>
            <person name="Riccioni C."/>
            <person name="Rubini A."/>
            <person name="Sitrit Y."/>
            <person name="Splivallo R."/>
            <person name="Traeger S."/>
            <person name="Wang M."/>
            <person name="Zifcakova L."/>
            <person name="Wipf D."/>
            <person name="Zambonelli A."/>
            <person name="Paolocci F."/>
            <person name="Nowrousian M."/>
            <person name="Ottonello S."/>
            <person name="Baldrian P."/>
            <person name="Spatafora J.W."/>
            <person name="Henrissat B."/>
            <person name="Nagy L.G."/>
            <person name="Aury J.M."/>
            <person name="Wincker P."/>
            <person name="Grigoriev I.V."/>
            <person name="Bonfante P."/>
            <person name="Martin F.M."/>
        </authorList>
    </citation>
    <scope>NUCLEOTIDE SEQUENCE [LARGE SCALE GENOMIC DNA]</scope>
    <source>
        <strain evidence="1 2">120613-1</strain>
    </source>
</reference>
<name>A0A3N4IVZ7_9PEZI</name>
<dbReference type="AlphaFoldDB" id="A0A3N4IVZ7"/>
<sequence>PLLCRCLSVPPPPSYCPASCAESLTSPAIFPTFPALRFLRSSRLRFLSAGPSHLGDDDLCLEDFDFFLSLATDYGQGARTRGSFRFVPFCLVIFVADKIPDRLNLRQWILSGW</sequence>
<feature type="non-terminal residue" evidence="1">
    <location>
        <position position="1"/>
    </location>
</feature>
<proteinExistence type="predicted"/>
<evidence type="ECO:0000313" key="1">
    <source>
        <dbReference type="EMBL" id="RPA90372.1"/>
    </source>
</evidence>
<protein>
    <submittedName>
        <fullName evidence="1">Uncharacterized protein</fullName>
    </submittedName>
</protein>
<accession>A0A3N4IVZ7</accession>